<dbReference type="SUPFAM" id="SSF54593">
    <property type="entry name" value="Glyoxalase/Bleomycin resistance protein/Dihydroxybiphenyl dioxygenase"/>
    <property type="match status" value="1"/>
</dbReference>
<dbReference type="Pfam" id="PF00903">
    <property type="entry name" value="Glyoxalase"/>
    <property type="match status" value="1"/>
</dbReference>
<feature type="domain" description="VOC" evidence="1">
    <location>
        <begin position="5"/>
        <end position="124"/>
    </location>
</feature>
<dbReference type="InterPro" id="IPR029068">
    <property type="entry name" value="Glyas_Bleomycin-R_OHBP_Dase"/>
</dbReference>
<reference evidence="2 3" key="1">
    <citation type="submission" date="2023-09" db="EMBL/GenBank/DDBJ databases">
        <authorList>
            <person name="Rey-Velasco X."/>
        </authorList>
    </citation>
    <scope>NUCLEOTIDE SEQUENCE [LARGE SCALE GENOMIC DNA]</scope>
    <source>
        <strain evidence="2 3">W332</strain>
    </source>
</reference>
<dbReference type="GO" id="GO:0051213">
    <property type="term" value="F:dioxygenase activity"/>
    <property type="evidence" value="ECO:0007669"/>
    <property type="project" value="UniProtKB-KW"/>
</dbReference>
<dbReference type="RefSeq" id="WP_311425839.1">
    <property type="nucleotide sequence ID" value="NZ_JAVRIA010000001.1"/>
</dbReference>
<keyword evidence="2" id="KW-0223">Dioxygenase</keyword>
<dbReference type="InterPro" id="IPR004360">
    <property type="entry name" value="Glyas_Fos-R_dOase_dom"/>
</dbReference>
<proteinExistence type="predicted"/>
<keyword evidence="2" id="KW-0560">Oxidoreductase</keyword>
<dbReference type="Gene3D" id="3.10.180.10">
    <property type="entry name" value="2,3-Dihydroxybiphenyl 1,2-Dioxygenase, domain 1"/>
    <property type="match status" value="1"/>
</dbReference>
<dbReference type="InterPro" id="IPR037523">
    <property type="entry name" value="VOC_core"/>
</dbReference>
<name>A0ABU2YIK4_9FLAO</name>
<keyword evidence="3" id="KW-1185">Reference proteome</keyword>
<gene>
    <name evidence="2" type="ORF">RM697_00310</name>
</gene>
<dbReference type="Proteomes" id="UP001259492">
    <property type="component" value="Unassembled WGS sequence"/>
</dbReference>
<organism evidence="2 3">
    <name type="scientific">Microcosmobacter mediterraneus</name>
    <dbReference type="NCBI Taxonomy" id="3075607"/>
    <lineage>
        <taxon>Bacteria</taxon>
        <taxon>Pseudomonadati</taxon>
        <taxon>Bacteroidota</taxon>
        <taxon>Flavobacteriia</taxon>
        <taxon>Flavobacteriales</taxon>
        <taxon>Flavobacteriaceae</taxon>
        <taxon>Microcosmobacter</taxon>
    </lineage>
</organism>
<dbReference type="EMBL" id="JAVRIA010000001">
    <property type="protein sequence ID" value="MDT0557065.1"/>
    <property type="molecule type" value="Genomic_DNA"/>
</dbReference>
<evidence type="ECO:0000259" key="1">
    <source>
        <dbReference type="PROSITE" id="PS51819"/>
    </source>
</evidence>
<dbReference type="PROSITE" id="PS51819">
    <property type="entry name" value="VOC"/>
    <property type="match status" value="1"/>
</dbReference>
<comment type="caution">
    <text evidence="2">The sequence shown here is derived from an EMBL/GenBank/DDBJ whole genome shotgun (WGS) entry which is preliminary data.</text>
</comment>
<protein>
    <submittedName>
        <fullName evidence="2">Glyoxalase/bleomycin resistance/extradiol dioxygenase family protein</fullName>
    </submittedName>
</protein>
<sequence length="125" mass="14792">MNKAFLKHVHPVLPVKNVTEAINYYIDRLGFNLAFKDLGDDPKYGGVVRDGIELHLQWHSDEEWKEGLDALSLRIYVDEVDLLFEEYQNKNVFHEHTSLKNTPWRTREFAFYDLSKNGLTFYKDL</sequence>
<evidence type="ECO:0000313" key="3">
    <source>
        <dbReference type="Proteomes" id="UP001259492"/>
    </source>
</evidence>
<accession>A0ABU2YIK4</accession>
<evidence type="ECO:0000313" key="2">
    <source>
        <dbReference type="EMBL" id="MDT0557065.1"/>
    </source>
</evidence>